<feature type="binding site" evidence="8">
    <location>
        <position position="52"/>
    </location>
    <ligand>
        <name>Zn(2+)</name>
        <dbReference type="ChEBI" id="CHEBI:29105"/>
    </ligand>
</feature>
<dbReference type="Pfam" id="PF00484">
    <property type="entry name" value="Pro_CA"/>
    <property type="match status" value="1"/>
</dbReference>
<evidence type="ECO:0000256" key="6">
    <source>
        <dbReference type="ARBA" id="ARBA00024993"/>
    </source>
</evidence>
<dbReference type="EC" id="4.2.1.1" evidence="2 9"/>
<comment type="function">
    <text evidence="6">Catalyzes the reversible hydration of carbon dioxide to form bicarbonate.</text>
</comment>
<evidence type="ECO:0000256" key="8">
    <source>
        <dbReference type="PIRSR" id="PIRSR601765-1"/>
    </source>
</evidence>
<dbReference type="SUPFAM" id="SSF53056">
    <property type="entry name" value="beta-carbonic anhydrase, cab"/>
    <property type="match status" value="1"/>
</dbReference>
<comment type="cofactor">
    <cofactor evidence="8">
        <name>Zn(2+)</name>
        <dbReference type="ChEBI" id="CHEBI:29105"/>
    </cofactor>
    <text evidence="8">Binds 1 zinc ion per subunit.</text>
</comment>
<dbReference type="SMART" id="SM00947">
    <property type="entry name" value="Pro_CA"/>
    <property type="match status" value="1"/>
</dbReference>
<dbReference type="AlphaFoldDB" id="A0A971M367"/>
<accession>A0A971M367</accession>
<comment type="caution">
    <text evidence="10">The sequence shown here is derived from an EMBL/GenBank/DDBJ whole genome shotgun (WGS) entry which is preliminary data.</text>
</comment>
<keyword evidence="5 9" id="KW-0456">Lyase</keyword>
<dbReference type="PANTHER" id="PTHR11002:SF79">
    <property type="entry name" value="CARBONIC ANHYDRASE 2"/>
    <property type="match status" value="1"/>
</dbReference>
<dbReference type="EMBL" id="JAAYEE010000085">
    <property type="protein sequence ID" value="NLW34844.1"/>
    <property type="molecule type" value="Genomic_DNA"/>
</dbReference>
<evidence type="ECO:0000256" key="7">
    <source>
        <dbReference type="ARBA" id="ARBA00048348"/>
    </source>
</evidence>
<dbReference type="PROSITE" id="PS00704">
    <property type="entry name" value="PROK_CO2_ANHYDRASE_1"/>
    <property type="match status" value="1"/>
</dbReference>
<dbReference type="InterPro" id="IPR001765">
    <property type="entry name" value="Carbonic_anhydrase"/>
</dbReference>
<evidence type="ECO:0000313" key="11">
    <source>
        <dbReference type="Proteomes" id="UP000777265"/>
    </source>
</evidence>
<comment type="catalytic activity">
    <reaction evidence="7 9">
        <text>hydrogencarbonate + H(+) = CO2 + H2O</text>
        <dbReference type="Rhea" id="RHEA:10748"/>
        <dbReference type="ChEBI" id="CHEBI:15377"/>
        <dbReference type="ChEBI" id="CHEBI:15378"/>
        <dbReference type="ChEBI" id="CHEBI:16526"/>
        <dbReference type="ChEBI" id="CHEBI:17544"/>
        <dbReference type="EC" id="4.2.1.1"/>
    </reaction>
</comment>
<sequence length="194" mass="20683">MSNQKIIDEALQKLIEGNKRYVAGKPLHPHQDVERRRDVIQGQQPFAVILGCSDSRIPPEIIFDQGLGDIFVIRVAGNIVDDIALGSIEYAIDHLGTKLVVVLGHGKCGAVTATVQGGEAHGHVTSIVKAIAPAVEKAKGRPGDLVDNAIKANAEIVRDLIKSSKPLLAQAVSEGNISVIGAYYDIHSGEVEIM</sequence>
<evidence type="ECO:0000256" key="2">
    <source>
        <dbReference type="ARBA" id="ARBA00012925"/>
    </source>
</evidence>
<reference evidence="10" key="2">
    <citation type="submission" date="2020-01" db="EMBL/GenBank/DDBJ databases">
        <authorList>
            <person name="Campanaro S."/>
        </authorList>
    </citation>
    <scope>NUCLEOTIDE SEQUENCE</scope>
    <source>
        <strain evidence="10">AS06rmzACSIP_7</strain>
    </source>
</reference>
<dbReference type="Gene3D" id="3.40.1050.10">
    <property type="entry name" value="Carbonic anhydrase"/>
    <property type="match status" value="1"/>
</dbReference>
<protein>
    <recommendedName>
        <fullName evidence="2 9">Carbonic anhydrase</fullName>
        <ecNumber evidence="2 9">4.2.1.1</ecNumber>
    </recommendedName>
    <alternativeName>
        <fullName evidence="9">Carbonate dehydratase</fullName>
    </alternativeName>
</protein>
<evidence type="ECO:0000256" key="4">
    <source>
        <dbReference type="ARBA" id="ARBA00022833"/>
    </source>
</evidence>
<feature type="binding site" evidence="8">
    <location>
        <position position="108"/>
    </location>
    <ligand>
        <name>Zn(2+)</name>
        <dbReference type="ChEBI" id="CHEBI:29105"/>
    </ligand>
</feature>
<organism evidence="10 11">
    <name type="scientific">Syntrophorhabdus aromaticivorans</name>
    <dbReference type="NCBI Taxonomy" id="328301"/>
    <lineage>
        <taxon>Bacteria</taxon>
        <taxon>Pseudomonadati</taxon>
        <taxon>Thermodesulfobacteriota</taxon>
        <taxon>Syntrophorhabdia</taxon>
        <taxon>Syntrophorhabdales</taxon>
        <taxon>Syntrophorhabdaceae</taxon>
        <taxon>Syntrophorhabdus</taxon>
    </lineage>
</organism>
<evidence type="ECO:0000256" key="1">
    <source>
        <dbReference type="ARBA" id="ARBA00006217"/>
    </source>
</evidence>
<dbReference type="InterPro" id="IPR015892">
    <property type="entry name" value="Carbonic_anhydrase_CS"/>
</dbReference>
<dbReference type="FunFam" id="3.40.1050.10:FF:000006">
    <property type="entry name" value="Carbonic anhydrase"/>
    <property type="match status" value="1"/>
</dbReference>
<evidence type="ECO:0000256" key="3">
    <source>
        <dbReference type="ARBA" id="ARBA00022723"/>
    </source>
</evidence>
<dbReference type="CDD" id="cd03378">
    <property type="entry name" value="beta_CA_cladeC"/>
    <property type="match status" value="1"/>
</dbReference>
<dbReference type="PANTHER" id="PTHR11002">
    <property type="entry name" value="CARBONIC ANHYDRASE"/>
    <property type="match status" value="1"/>
</dbReference>
<evidence type="ECO:0000256" key="5">
    <source>
        <dbReference type="ARBA" id="ARBA00023239"/>
    </source>
</evidence>
<proteinExistence type="inferred from homology"/>
<evidence type="ECO:0000256" key="9">
    <source>
        <dbReference type="RuleBase" id="RU003956"/>
    </source>
</evidence>
<evidence type="ECO:0000313" key="10">
    <source>
        <dbReference type="EMBL" id="NLW34844.1"/>
    </source>
</evidence>
<name>A0A971M367_9BACT</name>
<dbReference type="Proteomes" id="UP000777265">
    <property type="component" value="Unassembled WGS sequence"/>
</dbReference>
<dbReference type="GO" id="GO:0008270">
    <property type="term" value="F:zinc ion binding"/>
    <property type="evidence" value="ECO:0007669"/>
    <property type="project" value="UniProtKB-UniRule"/>
</dbReference>
<dbReference type="InterPro" id="IPR036874">
    <property type="entry name" value="Carbonic_anhydrase_sf"/>
</dbReference>
<dbReference type="PROSITE" id="PS00705">
    <property type="entry name" value="PROK_CO2_ANHYDRASE_2"/>
    <property type="match status" value="1"/>
</dbReference>
<dbReference type="GO" id="GO:0004089">
    <property type="term" value="F:carbonate dehydratase activity"/>
    <property type="evidence" value="ECO:0007669"/>
    <property type="project" value="UniProtKB-UniRule"/>
</dbReference>
<comment type="similarity">
    <text evidence="1 9">Belongs to the beta-class carbonic anhydrase family.</text>
</comment>
<dbReference type="GO" id="GO:0015976">
    <property type="term" value="P:carbon utilization"/>
    <property type="evidence" value="ECO:0007669"/>
    <property type="project" value="InterPro"/>
</dbReference>
<comment type="function">
    <text evidence="9">Reversible hydration of carbon dioxide.</text>
</comment>
<feature type="binding site" evidence="8">
    <location>
        <position position="54"/>
    </location>
    <ligand>
        <name>Zn(2+)</name>
        <dbReference type="ChEBI" id="CHEBI:29105"/>
    </ligand>
</feature>
<reference evidence="10" key="1">
    <citation type="journal article" date="2020" name="Biotechnol. Biofuels">
        <title>New insights from the biogas microbiome by comprehensive genome-resolved metagenomics of nearly 1600 species originating from multiple anaerobic digesters.</title>
        <authorList>
            <person name="Campanaro S."/>
            <person name="Treu L."/>
            <person name="Rodriguez-R L.M."/>
            <person name="Kovalovszki A."/>
            <person name="Ziels R.M."/>
            <person name="Maus I."/>
            <person name="Zhu X."/>
            <person name="Kougias P.G."/>
            <person name="Basile A."/>
            <person name="Luo G."/>
            <person name="Schluter A."/>
            <person name="Konstantinidis K.T."/>
            <person name="Angelidaki I."/>
        </authorList>
    </citation>
    <scope>NUCLEOTIDE SEQUENCE</scope>
    <source>
        <strain evidence="10">AS06rmzACSIP_7</strain>
    </source>
</reference>
<feature type="binding site" evidence="8">
    <location>
        <position position="105"/>
    </location>
    <ligand>
        <name>Zn(2+)</name>
        <dbReference type="ChEBI" id="CHEBI:29105"/>
    </ligand>
</feature>
<keyword evidence="4 8" id="KW-0862">Zinc</keyword>
<keyword evidence="3 8" id="KW-0479">Metal-binding</keyword>
<gene>
    <name evidence="10" type="ORF">GXY80_05095</name>
</gene>